<keyword evidence="1" id="KW-0732">Signal</keyword>
<gene>
    <name evidence="2" type="ORF">GCM10009777_37610</name>
</gene>
<feature type="chain" id="PRO_5046339585" evidence="1">
    <location>
        <begin position="36"/>
        <end position="437"/>
    </location>
</feature>
<reference evidence="3" key="1">
    <citation type="journal article" date="2019" name="Int. J. Syst. Evol. Microbiol.">
        <title>The Global Catalogue of Microorganisms (GCM) 10K type strain sequencing project: providing services to taxonomists for standard genome sequencing and annotation.</title>
        <authorList>
            <consortium name="The Broad Institute Genomics Platform"/>
            <consortium name="The Broad Institute Genome Sequencing Center for Infectious Disease"/>
            <person name="Wu L."/>
            <person name="Ma J."/>
        </authorList>
    </citation>
    <scope>NUCLEOTIDE SEQUENCE [LARGE SCALE GENOMIC DNA]</scope>
    <source>
        <strain evidence="3">JCM 14902</strain>
    </source>
</reference>
<evidence type="ECO:0000256" key="1">
    <source>
        <dbReference type="SAM" id="SignalP"/>
    </source>
</evidence>
<dbReference type="InterPro" id="IPR050490">
    <property type="entry name" value="Bact_solute-bd_prot1"/>
</dbReference>
<comment type="caution">
    <text evidence="2">The sequence shown here is derived from an EMBL/GenBank/DDBJ whole genome shotgun (WGS) entry which is preliminary data.</text>
</comment>
<sequence length="437" mass="46976">MFHSKKRVFTGAALAAGTALILAGCASGGSAPDAAATFDPNEKVTLDFAFWGNDVRGDLYNQAIEAFNEEYPNITVNSTFLAWDEYWEKRQTEAAGKNLPDVFQMDMTYVRQYSENGLLADLSPYLGSIIATDGYEENVLNIAKVGDAVAGMPVSTNALGMFENPTLADEVGIAPFGGGSWDDYIDWLYDARDAADAGGLEVWGGSNPTGFIQTFELALRSEGKAVFNEDGEIGFTKEDLADFWNQGTPLIEDGVVIPQQRIEELAPLTGFDSAKQLSEITWDNFGAGYLANLGEAYPELDLVAPPVFKEGAKDLYLKAGMLLSAAQTSDHPQAAATFIDFMVNSPEAGAIFGTNRGLPASSTQRDGVELDATAQQILDYEASIADRLGDPPPVPIIGYGSVEAKFKELGQELGFGTITVDDAVDQLFTEIDVILNQ</sequence>
<dbReference type="PANTHER" id="PTHR43649">
    <property type="entry name" value="ARABINOSE-BINDING PROTEIN-RELATED"/>
    <property type="match status" value="1"/>
</dbReference>
<organism evidence="2 3">
    <name type="scientific">Microbacterium pumilum</name>
    <dbReference type="NCBI Taxonomy" id="344165"/>
    <lineage>
        <taxon>Bacteria</taxon>
        <taxon>Bacillati</taxon>
        <taxon>Actinomycetota</taxon>
        <taxon>Actinomycetes</taxon>
        <taxon>Micrococcales</taxon>
        <taxon>Microbacteriaceae</taxon>
        <taxon>Microbacterium</taxon>
    </lineage>
</organism>
<dbReference type="InterPro" id="IPR006059">
    <property type="entry name" value="SBP"/>
</dbReference>
<dbReference type="SUPFAM" id="SSF53850">
    <property type="entry name" value="Periplasmic binding protein-like II"/>
    <property type="match status" value="1"/>
</dbReference>
<name>A0ABP5EI17_9MICO</name>
<evidence type="ECO:0000313" key="2">
    <source>
        <dbReference type="EMBL" id="GAA1997048.1"/>
    </source>
</evidence>
<feature type="signal peptide" evidence="1">
    <location>
        <begin position="1"/>
        <end position="35"/>
    </location>
</feature>
<dbReference type="Gene3D" id="3.40.190.10">
    <property type="entry name" value="Periplasmic binding protein-like II"/>
    <property type="match status" value="2"/>
</dbReference>
<dbReference type="PROSITE" id="PS51257">
    <property type="entry name" value="PROKAR_LIPOPROTEIN"/>
    <property type="match status" value="1"/>
</dbReference>
<dbReference type="Pfam" id="PF01547">
    <property type="entry name" value="SBP_bac_1"/>
    <property type="match status" value="1"/>
</dbReference>
<keyword evidence="3" id="KW-1185">Reference proteome</keyword>
<accession>A0ABP5EI17</accession>
<dbReference type="PANTHER" id="PTHR43649:SF30">
    <property type="entry name" value="ABC TRANSPORTER SUBSTRATE-BINDING PROTEIN"/>
    <property type="match status" value="1"/>
</dbReference>
<dbReference type="EMBL" id="BAAAOH010000001">
    <property type="protein sequence ID" value="GAA1997048.1"/>
    <property type="molecule type" value="Genomic_DNA"/>
</dbReference>
<dbReference type="Proteomes" id="UP001500326">
    <property type="component" value="Unassembled WGS sequence"/>
</dbReference>
<evidence type="ECO:0000313" key="3">
    <source>
        <dbReference type="Proteomes" id="UP001500326"/>
    </source>
</evidence>
<protein>
    <submittedName>
        <fullName evidence="2">Extracellular solute-binding protein</fullName>
    </submittedName>
</protein>
<proteinExistence type="predicted"/>